<dbReference type="EMBL" id="AP012204">
    <property type="protein sequence ID" value="BAK34620.1"/>
    <property type="molecule type" value="Genomic_DNA"/>
</dbReference>
<dbReference type="GO" id="GO:0006071">
    <property type="term" value="P:glycerol metabolic process"/>
    <property type="evidence" value="ECO:0007669"/>
    <property type="project" value="InterPro"/>
</dbReference>
<dbReference type="PANTHER" id="PTHR33434:SF4">
    <property type="entry name" value="PHOSPHATASE PROTEIN"/>
    <property type="match status" value="1"/>
</dbReference>
<dbReference type="PANTHER" id="PTHR33434">
    <property type="entry name" value="DEGV DOMAIN-CONTAINING PROTEIN DR_1986-RELATED"/>
    <property type="match status" value="1"/>
</dbReference>
<dbReference type="InterPro" id="IPR036117">
    <property type="entry name" value="DhaL_dom_sf"/>
</dbReference>
<dbReference type="InterPro" id="IPR048394">
    <property type="entry name" value="FakA-like_M"/>
</dbReference>
<dbReference type="InterPro" id="IPR033470">
    <property type="entry name" value="FakA-like_C"/>
</dbReference>
<dbReference type="SMART" id="SM01121">
    <property type="entry name" value="Dak1_2"/>
    <property type="match status" value="1"/>
</dbReference>
<dbReference type="Proteomes" id="UP000007947">
    <property type="component" value="Chromosome"/>
</dbReference>
<dbReference type="RefSeq" id="WP_013862503.1">
    <property type="nucleotide sequence ID" value="NC_015635.1"/>
</dbReference>
<organism evidence="2 3">
    <name type="scientific">Microlunatus phosphovorus (strain ATCC 700054 / DSM 10555 / JCM 9379 / NBRC 101784 / NCIMB 13414 / VKM Ac-1990 / NM-1)</name>
    <dbReference type="NCBI Taxonomy" id="1032480"/>
    <lineage>
        <taxon>Bacteria</taxon>
        <taxon>Bacillati</taxon>
        <taxon>Actinomycetota</taxon>
        <taxon>Actinomycetes</taxon>
        <taxon>Propionibacteriales</taxon>
        <taxon>Propionibacteriaceae</taxon>
        <taxon>Microlunatus</taxon>
    </lineage>
</organism>
<dbReference type="SUPFAM" id="SSF101473">
    <property type="entry name" value="DhaL-like"/>
    <property type="match status" value="1"/>
</dbReference>
<accession>F5XRD0</accession>
<dbReference type="STRING" id="1032480.MLP_16060"/>
<dbReference type="eggNOG" id="COG1461">
    <property type="taxonomic scope" value="Bacteria"/>
</dbReference>
<sequence>MSGLAPPEIWRLCLTWLERSTEIITQSAAGLDAINVFPVPDSDTGTNLQQTLTGITSYLGGEVAEDAWAESQDDLSPADVVVRAAVLSAHGNSGAIVAEMIISLSRALERSGPVVPVKPARGLADVLKIVALAGRRAVARPVAGTILTVAGAAAAAAEQSVKDGVADVLAVAQLARDAAAEALARTPLELSRLAEAGVVDAGAQAYVLLLDVLVEVLGGPVAEPLPEQPTPHTGKRQPVEQPAEYEVMYALRGTGPDDLDTLRERLSDLGDSVVVVGDRTVAQVHVHLADAGAAIEAGLPFGRLSQIRITALPPNVGSVTERDVVAVVAGPGLAAAVTALGGIPLVPATAHVTVVELAAVLQQACGEVVVLPNDMESLEIASHLAGELRAQGRRVAVIPTVSQVQGLAALAVHEPEAAFDSAVVAMSSTAGHTRHGAVTIAESPAMTMAGRCEVGDVLGLVDGDFVEIGDDLGQVAWRVLERLLTSGGGELVTIVRGHDADDRLVETLLARIQAWSPPVEAEVVDGGQTRYPLLLGLE</sequence>
<protein>
    <recommendedName>
        <fullName evidence="1">DhaL domain-containing protein</fullName>
    </recommendedName>
</protein>
<dbReference type="AlphaFoldDB" id="F5XRD0"/>
<proteinExistence type="predicted"/>
<dbReference type="InterPro" id="IPR050270">
    <property type="entry name" value="DegV_domain_contain"/>
</dbReference>
<dbReference type="Pfam" id="PF13684">
    <property type="entry name" value="FakA-like_C"/>
    <property type="match status" value="1"/>
</dbReference>
<evidence type="ECO:0000313" key="3">
    <source>
        <dbReference type="Proteomes" id="UP000007947"/>
    </source>
</evidence>
<gene>
    <name evidence="2" type="ordered locus">MLP_16060</name>
</gene>
<dbReference type="KEGG" id="mph:MLP_16060"/>
<feature type="domain" description="DhaL" evidence="1">
    <location>
        <begin position="11"/>
        <end position="215"/>
    </location>
</feature>
<evidence type="ECO:0000313" key="2">
    <source>
        <dbReference type="EMBL" id="BAK34620.1"/>
    </source>
</evidence>
<dbReference type="PROSITE" id="PS51480">
    <property type="entry name" value="DHAL"/>
    <property type="match status" value="1"/>
</dbReference>
<dbReference type="Pfam" id="PF21645">
    <property type="entry name" value="FakA-like_M"/>
    <property type="match status" value="1"/>
</dbReference>
<evidence type="ECO:0000259" key="1">
    <source>
        <dbReference type="PROSITE" id="PS51480"/>
    </source>
</evidence>
<dbReference type="Pfam" id="PF02734">
    <property type="entry name" value="Dak2"/>
    <property type="match status" value="1"/>
</dbReference>
<dbReference type="HOGENOM" id="CLU_017496_0_1_11"/>
<dbReference type="Gene3D" id="1.25.40.340">
    <property type="match status" value="1"/>
</dbReference>
<dbReference type="SMART" id="SM01120">
    <property type="entry name" value="Dak2"/>
    <property type="match status" value="1"/>
</dbReference>
<reference evidence="2 3" key="1">
    <citation type="submission" date="2011-05" db="EMBL/GenBank/DDBJ databases">
        <title>Whole genome sequence of Microlunatus phosphovorus NM-1.</title>
        <authorList>
            <person name="Hosoyama A."/>
            <person name="Sasaki K."/>
            <person name="Harada T."/>
            <person name="Igarashi R."/>
            <person name="Kawakoshi A."/>
            <person name="Sasagawa M."/>
            <person name="Fukada J."/>
            <person name="Nakamura S."/>
            <person name="Katano Y."/>
            <person name="Hanada S."/>
            <person name="Kamagata Y."/>
            <person name="Nakamura N."/>
            <person name="Yamazaki S."/>
            <person name="Fujita N."/>
        </authorList>
    </citation>
    <scope>NUCLEOTIDE SEQUENCE [LARGE SCALE GENOMIC DNA]</scope>
    <source>
        <strain evidence="3">ATCC 700054 / DSM 10555 / JCM 9379 / NBRC 101784 / NCIMB 13414 / VKM Ac-1990 / NM-1</strain>
    </source>
</reference>
<keyword evidence="3" id="KW-1185">Reference proteome</keyword>
<dbReference type="GO" id="GO:0004371">
    <property type="term" value="F:glycerone kinase activity"/>
    <property type="evidence" value="ECO:0007669"/>
    <property type="project" value="InterPro"/>
</dbReference>
<dbReference type="InterPro" id="IPR004007">
    <property type="entry name" value="DhaL_dom"/>
</dbReference>
<name>F5XRD0_MICPN</name>